<dbReference type="GeneID" id="8780084"/>
<evidence type="ECO:0000313" key="1">
    <source>
        <dbReference type="EMBL" id="ADC66645.1"/>
    </source>
</evidence>
<dbReference type="Proteomes" id="UP000002613">
    <property type="component" value="Chromosome"/>
</dbReference>
<keyword evidence="2" id="KW-1185">Reference proteome</keyword>
<organism evidence="1 2">
    <name type="scientific">Ferroglobus placidus (strain DSM 10642 / AEDII12DO)</name>
    <dbReference type="NCBI Taxonomy" id="589924"/>
    <lineage>
        <taxon>Archaea</taxon>
        <taxon>Methanobacteriati</taxon>
        <taxon>Methanobacteriota</taxon>
        <taxon>Archaeoglobi</taxon>
        <taxon>Archaeoglobales</taxon>
        <taxon>Archaeoglobaceae</taxon>
        <taxon>Ferroglobus</taxon>
    </lineage>
</organism>
<dbReference type="RefSeq" id="WP_012966977.1">
    <property type="nucleotide sequence ID" value="NC_013849.1"/>
</dbReference>
<reference evidence="1 2" key="2">
    <citation type="journal article" date="2011" name="Stand. Genomic Sci.">
        <title>Complete genome sequence of Ferroglobus placidus AEDII12DO.</title>
        <authorList>
            <person name="Anderson I."/>
            <person name="Risso C."/>
            <person name="Holmes D."/>
            <person name="Lucas S."/>
            <person name="Copeland A."/>
            <person name="Lapidus A."/>
            <person name="Cheng J.F."/>
            <person name="Bruce D."/>
            <person name="Goodwin L."/>
            <person name="Pitluck S."/>
            <person name="Saunders E."/>
            <person name="Brettin T."/>
            <person name="Detter J.C."/>
            <person name="Han C."/>
            <person name="Tapia R."/>
            <person name="Larimer F."/>
            <person name="Land M."/>
            <person name="Hauser L."/>
            <person name="Woyke T."/>
            <person name="Lovley D."/>
            <person name="Kyrpides N."/>
            <person name="Ivanova N."/>
        </authorList>
    </citation>
    <scope>NUCLEOTIDE SEQUENCE [LARGE SCALE GENOMIC DNA]</scope>
    <source>
        <strain evidence="2">DSM 10642 / AEDII12DO</strain>
    </source>
</reference>
<dbReference type="KEGG" id="fpl:Ferp_2539"/>
<reference evidence="2" key="1">
    <citation type="submission" date="2010-02" db="EMBL/GenBank/DDBJ databases">
        <title>Complete sequence of Ferroglobus placidus DSM 10642.</title>
        <authorList>
            <consortium name="US DOE Joint Genome Institute"/>
            <person name="Lucas S."/>
            <person name="Copeland A."/>
            <person name="Lapidus A."/>
            <person name="Cheng J.-F."/>
            <person name="Bruce D."/>
            <person name="Goodwin L."/>
            <person name="Pitluck S."/>
            <person name="Saunders E."/>
            <person name="Brettin T."/>
            <person name="Detter J.C."/>
            <person name="Han C."/>
            <person name="Tapia R."/>
            <person name="Larimer F."/>
            <person name="Land M."/>
            <person name="Hauser L."/>
            <person name="Kyrpides N."/>
            <person name="Ivanova N."/>
            <person name="Holmes D."/>
            <person name="Lovley D."/>
            <person name="Kyrpides N."/>
            <person name="Anderson I.J."/>
            <person name="Woyke T."/>
        </authorList>
    </citation>
    <scope>NUCLEOTIDE SEQUENCE [LARGE SCALE GENOMIC DNA]</scope>
    <source>
        <strain evidence="2">DSM 10642 / AEDII12DO</strain>
    </source>
</reference>
<dbReference type="AlphaFoldDB" id="D3S2T3"/>
<dbReference type="InterPro" id="IPR045397">
    <property type="entry name" value="TumE-like"/>
</dbReference>
<dbReference type="eggNOG" id="arCOG06398">
    <property type="taxonomic scope" value="Archaea"/>
</dbReference>
<accession>D3S2T3</accession>
<dbReference type="EMBL" id="CP001899">
    <property type="protein sequence ID" value="ADC66645.1"/>
    <property type="molecule type" value="Genomic_DNA"/>
</dbReference>
<dbReference type="STRING" id="589924.Ferp_2539"/>
<dbReference type="HOGENOM" id="CLU_159819_1_0_2"/>
<evidence type="ECO:0000313" key="2">
    <source>
        <dbReference type="Proteomes" id="UP000002613"/>
    </source>
</evidence>
<dbReference type="Pfam" id="PF20126">
    <property type="entry name" value="TumE"/>
    <property type="match status" value="1"/>
</dbReference>
<protein>
    <submittedName>
        <fullName evidence="1">Uncharacterized protein</fullName>
    </submittedName>
</protein>
<sequence length="114" mass="13401">MLKTLELLDKSPIVKSYEILDFKKGRDFYYLKIKAILINDTVLHIREYVSPDDSSYSYNWVDGDGNLICRWDNAPHYKHIKTFPHHKHTKNGVKESFETTLQDVLTVIEKEVTT</sequence>
<dbReference type="PaxDb" id="589924-Ferp_2539"/>
<name>D3S2T3_FERPA</name>
<gene>
    <name evidence="1" type="ordered locus">Ferp_2539</name>
</gene>
<proteinExistence type="predicted"/>